<dbReference type="Proteomes" id="UP001064048">
    <property type="component" value="Chromosome 27"/>
</dbReference>
<proteinExistence type="predicted"/>
<dbReference type="EMBL" id="CM046127">
    <property type="protein sequence ID" value="KAI8441347.1"/>
    <property type="molecule type" value="Genomic_DNA"/>
</dbReference>
<evidence type="ECO:0000313" key="2">
    <source>
        <dbReference type="Proteomes" id="UP001064048"/>
    </source>
</evidence>
<reference evidence="1 2" key="1">
    <citation type="journal article" date="2022" name="Genome Biol. Evol.">
        <title>The Spruce Budworm Genome: Reconstructing the Evolutionary History of Antifreeze Proteins.</title>
        <authorList>
            <person name="Beliveau C."/>
            <person name="Gagne P."/>
            <person name="Picq S."/>
            <person name="Vernygora O."/>
            <person name="Keeling C.I."/>
            <person name="Pinkney K."/>
            <person name="Doucet D."/>
            <person name="Wen F."/>
            <person name="Johnston J.S."/>
            <person name="Maaroufi H."/>
            <person name="Boyle B."/>
            <person name="Laroche J."/>
            <person name="Dewar K."/>
            <person name="Juretic N."/>
            <person name="Blackburn G."/>
            <person name="Nisole A."/>
            <person name="Brunet B."/>
            <person name="Brandao M."/>
            <person name="Lumley L."/>
            <person name="Duan J."/>
            <person name="Quan G."/>
            <person name="Lucarotti C.J."/>
            <person name="Roe A.D."/>
            <person name="Sperling F.A.H."/>
            <person name="Levesque R.C."/>
            <person name="Cusson M."/>
        </authorList>
    </citation>
    <scope>NUCLEOTIDE SEQUENCE [LARGE SCALE GENOMIC DNA]</scope>
    <source>
        <strain evidence="1">Glfc:IPQL:Cfum</strain>
    </source>
</reference>
<accession>A0ACC0KYT9</accession>
<name>A0ACC0KYT9_CHOFU</name>
<evidence type="ECO:0000313" key="1">
    <source>
        <dbReference type="EMBL" id="KAI8441347.1"/>
    </source>
</evidence>
<gene>
    <name evidence="1" type="ORF">MSG28_014964</name>
</gene>
<organism evidence="1 2">
    <name type="scientific">Choristoneura fumiferana</name>
    <name type="common">Spruce budworm moth</name>
    <name type="synonym">Archips fumiferana</name>
    <dbReference type="NCBI Taxonomy" id="7141"/>
    <lineage>
        <taxon>Eukaryota</taxon>
        <taxon>Metazoa</taxon>
        <taxon>Ecdysozoa</taxon>
        <taxon>Arthropoda</taxon>
        <taxon>Hexapoda</taxon>
        <taxon>Insecta</taxon>
        <taxon>Pterygota</taxon>
        <taxon>Neoptera</taxon>
        <taxon>Endopterygota</taxon>
        <taxon>Lepidoptera</taxon>
        <taxon>Glossata</taxon>
        <taxon>Ditrysia</taxon>
        <taxon>Tortricoidea</taxon>
        <taxon>Tortricidae</taxon>
        <taxon>Tortricinae</taxon>
        <taxon>Choristoneura</taxon>
    </lineage>
</organism>
<comment type="caution">
    <text evidence="1">The sequence shown here is derived from an EMBL/GenBank/DDBJ whole genome shotgun (WGS) entry which is preliminary data.</text>
</comment>
<sequence length="162" mass="16046">MVYKLVGCLAVHSVFAYRHKNFKMTFKVVIFCVSALLVQSIAGQSCGRISLPAPSCGNTVSVSNNGGSLTVTSVGPIAPAGIAVATDLGLAGNLDVSGALPFLSAVSFEGSYPTNGAASVSYGCGDGNIAITQEMGNPSGKNAFSGSGLSIGSLGCGCCAGK</sequence>
<keyword evidence="2" id="KW-1185">Reference proteome</keyword>
<protein>
    <submittedName>
        <fullName evidence="1">Uncharacterized protein</fullName>
    </submittedName>
</protein>